<dbReference type="EMBL" id="NQXA01000004">
    <property type="protein sequence ID" value="PHQ29416.1"/>
    <property type="molecule type" value="Genomic_DNA"/>
</dbReference>
<evidence type="ECO:0000313" key="1">
    <source>
        <dbReference type="EMBL" id="PHQ29416.1"/>
    </source>
</evidence>
<protein>
    <recommendedName>
        <fullName evidence="3">HNH endonuclease 5 domain-containing protein</fullName>
    </recommendedName>
</protein>
<organism evidence="1 2">
    <name type="scientific">Leeuwenhoekiella nanhaiensis</name>
    <dbReference type="NCBI Taxonomy" id="1655491"/>
    <lineage>
        <taxon>Bacteria</taxon>
        <taxon>Pseudomonadati</taxon>
        <taxon>Bacteroidota</taxon>
        <taxon>Flavobacteriia</taxon>
        <taxon>Flavobacteriales</taxon>
        <taxon>Flavobacteriaceae</taxon>
        <taxon>Leeuwenhoekiella</taxon>
    </lineage>
</organism>
<comment type="caution">
    <text evidence="1">The sequence shown here is derived from an EMBL/GenBank/DDBJ whole genome shotgun (WGS) entry which is preliminary data.</text>
</comment>
<keyword evidence="2" id="KW-1185">Reference proteome</keyword>
<proteinExistence type="predicted"/>
<evidence type="ECO:0000313" key="2">
    <source>
        <dbReference type="Proteomes" id="UP000229433"/>
    </source>
</evidence>
<dbReference type="AlphaFoldDB" id="A0A2G1VRM0"/>
<evidence type="ECO:0008006" key="3">
    <source>
        <dbReference type="Google" id="ProtNLM"/>
    </source>
</evidence>
<dbReference type="Proteomes" id="UP000229433">
    <property type="component" value="Unassembled WGS sequence"/>
</dbReference>
<dbReference type="OrthoDB" id="8446601at2"/>
<gene>
    <name evidence="1" type="ORF">CJ305_08825</name>
</gene>
<reference evidence="1 2" key="1">
    <citation type="submission" date="2017-08" db="EMBL/GenBank/DDBJ databases">
        <title>The whole genome shortgun sequences of strain Leeuwenhoekiella nanhaiensis G18 from the South China Sea.</title>
        <authorList>
            <person name="Liu Q."/>
        </authorList>
    </citation>
    <scope>NUCLEOTIDE SEQUENCE [LARGE SCALE GENOMIC DNA]</scope>
    <source>
        <strain evidence="1 2">G18</strain>
    </source>
</reference>
<sequence length="236" mass="27077">MTREGTCRICAKFGKLTFEHVPPQSAFNTDPVFFQKSVHLHDKKSPLYGKRIRSNQGAGGYYLCKSCNNLTGSYYGESYKKFAYMGMMALTNLIWASKVITFEYAIQPLNILKQVLSMFMSIDTSDQLLNLERLSKFLLDKDSQALPENIRVFVYHTATKQVRNGWGMARTEKGFHTLGEITYPPFGLVYALDSEPTRDDFFEITDFKNYVFNQTVQARLTIPFLTPKTYIPGVYI</sequence>
<accession>A0A2G1VRM0</accession>
<name>A0A2G1VRM0_9FLAO</name>